<dbReference type="RefSeq" id="WP_098540798.1">
    <property type="nucleotide sequence ID" value="NZ_NUYN01000026.1"/>
</dbReference>
<dbReference type="AlphaFoldDB" id="A0A2B1KIH1"/>
<dbReference type="GO" id="GO:0008237">
    <property type="term" value="F:metallopeptidase activity"/>
    <property type="evidence" value="ECO:0007669"/>
    <property type="project" value="UniProtKB-KW"/>
</dbReference>
<evidence type="ECO:0000256" key="1">
    <source>
        <dbReference type="SAM" id="Phobius"/>
    </source>
</evidence>
<dbReference type="InterPro" id="IPR003675">
    <property type="entry name" value="Rce1/LyrA-like_dom"/>
</dbReference>
<feature type="transmembrane region" description="Helical" evidence="1">
    <location>
        <begin position="165"/>
        <end position="195"/>
    </location>
</feature>
<evidence type="ECO:0000259" key="2">
    <source>
        <dbReference type="Pfam" id="PF02517"/>
    </source>
</evidence>
<dbReference type="InterPro" id="IPR037914">
    <property type="entry name" value="SpoVT-AbrB_sf"/>
</dbReference>
<sequence>MQYAFSRIRLRSFFGWMIIGLFLTMIPLGLSNVADNTLEVISQITVFFVFPLFWLYVKTNKNNIVFQSFFDKPGRLPWGLILLATIMGMIFSVGISHIQFYILAHTLPNFLVTMLEGGNVINTSNIYMTIFTFISACVLAPIMEEVIFRGFFLQRMAYKWGIKRAVIVSSLIFGLGHFDVIGAFMFGVIMCLLYIKTKNIWTNIAVHALNNLIATSIQFVGGEGSDAISITELQAQSNLWIGIGLMIVGLLWLIPYTWKQWRTVKEVGVPPIRFINEEEIVNGSEENEIYSQVIVTDRLMAVELPDEAVNKLQLEENDYVTVSVEEDTIVIKKAHNR</sequence>
<accession>A0A2B1KIH1</accession>
<keyword evidence="3" id="KW-0645">Protease</keyword>
<evidence type="ECO:0000313" key="3">
    <source>
        <dbReference type="EMBL" id="PFN23288.1"/>
    </source>
</evidence>
<name>A0A2B1KIH1_BACCE</name>
<feature type="transmembrane region" description="Helical" evidence="1">
    <location>
        <begin position="12"/>
        <end position="34"/>
    </location>
</feature>
<keyword evidence="1" id="KW-0812">Transmembrane</keyword>
<dbReference type="Proteomes" id="UP000225182">
    <property type="component" value="Unassembled WGS sequence"/>
</dbReference>
<feature type="transmembrane region" description="Helical" evidence="1">
    <location>
        <begin position="40"/>
        <end position="57"/>
    </location>
</feature>
<comment type="caution">
    <text evidence="3">The sequence shown here is derived from an EMBL/GenBank/DDBJ whole genome shotgun (WGS) entry which is preliminary data.</text>
</comment>
<dbReference type="GO" id="GO:0004175">
    <property type="term" value="F:endopeptidase activity"/>
    <property type="evidence" value="ECO:0007669"/>
    <property type="project" value="UniProtKB-ARBA"/>
</dbReference>
<feature type="domain" description="CAAX prenyl protease 2/Lysostaphin resistance protein A-like" evidence="2">
    <location>
        <begin position="129"/>
        <end position="213"/>
    </location>
</feature>
<keyword evidence="1" id="KW-1133">Transmembrane helix</keyword>
<feature type="transmembrane region" description="Helical" evidence="1">
    <location>
        <begin position="78"/>
        <end position="104"/>
    </location>
</feature>
<dbReference type="Pfam" id="PF02517">
    <property type="entry name" value="Rce1-like"/>
    <property type="match status" value="1"/>
</dbReference>
<dbReference type="GO" id="GO:0080120">
    <property type="term" value="P:CAAX-box protein maturation"/>
    <property type="evidence" value="ECO:0007669"/>
    <property type="project" value="UniProtKB-ARBA"/>
</dbReference>
<evidence type="ECO:0000313" key="4">
    <source>
        <dbReference type="Proteomes" id="UP000225182"/>
    </source>
</evidence>
<reference evidence="3 4" key="1">
    <citation type="submission" date="2017-09" db="EMBL/GenBank/DDBJ databases">
        <title>Large-scale bioinformatics analysis of Bacillus genomes uncovers conserved roles of natural products in bacterial physiology.</title>
        <authorList>
            <consortium name="Agbiome Team Llc"/>
            <person name="Bleich R.M."/>
            <person name="Grubbs K.J."/>
            <person name="Santa Maria K.C."/>
            <person name="Allen S.E."/>
            <person name="Farag S."/>
            <person name="Shank E.A."/>
            <person name="Bowers A."/>
        </authorList>
    </citation>
    <scope>NUCLEOTIDE SEQUENCE [LARGE SCALE GENOMIC DNA]</scope>
    <source>
        <strain evidence="3 4">AFS076905</strain>
    </source>
</reference>
<dbReference type="EMBL" id="NUYN01000026">
    <property type="protein sequence ID" value="PFN23288.1"/>
    <property type="molecule type" value="Genomic_DNA"/>
</dbReference>
<dbReference type="PANTHER" id="PTHR43592">
    <property type="entry name" value="CAAX AMINO TERMINAL PROTEASE"/>
    <property type="match status" value="1"/>
</dbReference>
<keyword evidence="3" id="KW-0482">Metalloprotease</keyword>
<feature type="transmembrane region" description="Helical" evidence="1">
    <location>
        <begin position="124"/>
        <end position="144"/>
    </location>
</feature>
<proteinExistence type="predicted"/>
<organism evidence="3 4">
    <name type="scientific">Bacillus cereus</name>
    <dbReference type="NCBI Taxonomy" id="1396"/>
    <lineage>
        <taxon>Bacteria</taxon>
        <taxon>Bacillati</taxon>
        <taxon>Bacillota</taxon>
        <taxon>Bacilli</taxon>
        <taxon>Bacillales</taxon>
        <taxon>Bacillaceae</taxon>
        <taxon>Bacillus</taxon>
        <taxon>Bacillus cereus group</taxon>
    </lineage>
</organism>
<feature type="transmembrane region" description="Helical" evidence="1">
    <location>
        <begin position="239"/>
        <end position="258"/>
    </location>
</feature>
<dbReference type="GO" id="GO:0006508">
    <property type="term" value="P:proteolysis"/>
    <property type="evidence" value="ECO:0007669"/>
    <property type="project" value="UniProtKB-KW"/>
</dbReference>
<keyword evidence="3" id="KW-0378">Hydrolase</keyword>
<gene>
    <name evidence="3" type="ORF">COJ50_16755</name>
</gene>
<dbReference type="PANTHER" id="PTHR43592:SF15">
    <property type="entry name" value="CAAX AMINO TERMINAL PROTEASE FAMILY PROTEIN"/>
    <property type="match status" value="1"/>
</dbReference>
<dbReference type="SUPFAM" id="SSF89447">
    <property type="entry name" value="AbrB/MazE/MraZ-like"/>
    <property type="match status" value="1"/>
</dbReference>
<protein>
    <submittedName>
        <fullName evidence="3">CPBP family intramembrane metalloprotease domain-containing protein</fullName>
    </submittedName>
</protein>
<keyword evidence="1" id="KW-0472">Membrane</keyword>